<keyword evidence="5 7" id="KW-1133">Transmembrane helix</keyword>
<evidence type="ECO:0000256" key="7">
    <source>
        <dbReference type="RuleBase" id="RU363032"/>
    </source>
</evidence>
<evidence type="ECO:0000313" key="10">
    <source>
        <dbReference type="Proteomes" id="UP000235122"/>
    </source>
</evidence>
<feature type="transmembrane region" description="Helical" evidence="7">
    <location>
        <begin position="74"/>
        <end position="101"/>
    </location>
</feature>
<keyword evidence="6 7" id="KW-0472">Membrane</keyword>
<comment type="subcellular location">
    <subcellularLocation>
        <location evidence="1 7">Cell membrane</location>
        <topology evidence="1 7">Multi-pass membrane protein</topology>
    </subcellularLocation>
</comment>
<dbReference type="Pfam" id="PF00528">
    <property type="entry name" value="BPD_transp_1"/>
    <property type="match status" value="1"/>
</dbReference>
<feature type="transmembrane region" description="Helical" evidence="7">
    <location>
        <begin position="155"/>
        <end position="177"/>
    </location>
</feature>
<dbReference type="PANTHER" id="PTHR30193">
    <property type="entry name" value="ABC TRANSPORTER PERMEASE PROTEIN"/>
    <property type="match status" value="1"/>
</dbReference>
<feature type="domain" description="ABC transmembrane type-1" evidence="8">
    <location>
        <begin position="70"/>
        <end position="282"/>
    </location>
</feature>
<dbReference type="AlphaFoldDB" id="A0A2I1IM68"/>
<dbReference type="PANTHER" id="PTHR30193:SF41">
    <property type="entry name" value="DIACETYLCHITOBIOSE UPTAKE SYSTEM PERMEASE PROTEIN NGCF"/>
    <property type="match status" value="1"/>
</dbReference>
<feature type="transmembrane region" description="Helical" evidence="7">
    <location>
        <begin position="12"/>
        <end position="36"/>
    </location>
</feature>
<feature type="transmembrane region" description="Helical" evidence="7">
    <location>
        <begin position="266"/>
        <end position="286"/>
    </location>
</feature>
<dbReference type="GO" id="GO:0005886">
    <property type="term" value="C:plasma membrane"/>
    <property type="evidence" value="ECO:0007669"/>
    <property type="project" value="UniProtKB-SubCell"/>
</dbReference>
<feature type="transmembrane region" description="Helical" evidence="7">
    <location>
        <begin position="113"/>
        <end position="135"/>
    </location>
</feature>
<dbReference type="InterPro" id="IPR051393">
    <property type="entry name" value="ABC_transporter_permease"/>
</dbReference>
<evidence type="ECO:0000256" key="1">
    <source>
        <dbReference type="ARBA" id="ARBA00004651"/>
    </source>
</evidence>
<evidence type="ECO:0000256" key="3">
    <source>
        <dbReference type="ARBA" id="ARBA00022475"/>
    </source>
</evidence>
<keyword evidence="10" id="KW-1185">Reference proteome</keyword>
<dbReference type="PROSITE" id="PS50928">
    <property type="entry name" value="ABC_TM1"/>
    <property type="match status" value="1"/>
</dbReference>
<gene>
    <name evidence="9" type="ORF">CYJ19_05005</name>
</gene>
<proteinExistence type="inferred from homology"/>
<evidence type="ECO:0000259" key="8">
    <source>
        <dbReference type="PROSITE" id="PS50928"/>
    </source>
</evidence>
<dbReference type="InterPro" id="IPR000515">
    <property type="entry name" value="MetI-like"/>
</dbReference>
<dbReference type="InterPro" id="IPR035906">
    <property type="entry name" value="MetI-like_sf"/>
</dbReference>
<feature type="transmembrane region" description="Helical" evidence="7">
    <location>
        <begin position="209"/>
        <end position="229"/>
    </location>
</feature>
<dbReference type="CDD" id="cd06261">
    <property type="entry name" value="TM_PBP2"/>
    <property type="match status" value="1"/>
</dbReference>
<reference evidence="9 10" key="1">
    <citation type="submission" date="2017-12" db="EMBL/GenBank/DDBJ databases">
        <title>Phylogenetic diversity of female urinary microbiome.</title>
        <authorList>
            <person name="Thomas-White K."/>
            <person name="Wolfe A.J."/>
        </authorList>
    </citation>
    <scope>NUCLEOTIDE SEQUENCE [LARGE SCALE GENOMIC DNA]</scope>
    <source>
        <strain evidence="9 10">UMB0402</strain>
    </source>
</reference>
<dbReference type="SUPFAM" id="SSF161098">
    <property type="entry name" value="MetI-like"/>
    <property type="match status" value="1"/>
</dbReference>
<organism evidence="9 10">
    <name type="scientific">Winkia neuii</name>
    <dbReference type="NCBI Taxonomy" id="33007"/>
    <lineage>
        <taxon>Bacteria</taxon>
        <taxon>Bacillati</taxon>
        <taxon>Actinomycetota</taxon>
        <taxon>Actinomycetes</taxon>
        <taxon>Actinomycetales</taxon>
        <taxon>Actinomycetaceae</taxon>
        <taxon>Winkia</taxon>
    </lineage>
</organism>
<comment type="caution">
    <text evidence="9">The sequence shown here is derived from an EMBL/GenBank/DDBJ whole genome shotgun (WGS) entry which is preliminary data.</text>
</comment>
<keyword evidence="3" id="KW-1003">Cell membrane</keyword>
<dbReference type="GO" id="GO:0055085">
    <property type="term" value="P:transmembrane transport"/>
    <property type="evidence" value="ECO:0007669"/>
    <property type="project" value="InterPro"/>
</dbReference>
<dbReference type="Gene3D" id="1.10.3720.10">
    <property type="entry name" value="MetI-like"/>
    <property type="match status" value="1"/>
</dbReference>
<dbReference type="EMBL" id="PKKO01000003">
    <property type="protein sequence ID" value="PKY72216.1"/>
    <property type="molecule type" value="Genomic_DNA"/>
</dbReference>
<dbReference type="Proteomes" id="UP000235122">
    <property type="component" value="Unassembled WGS sequence"/>
</dbReference>
<evidence type="ECO:0000313" key="9">
    <source>
        <dbReference type="EMBL" id="PKY72216.1"/>
    </source>
</evidence>
<evidence type="ECO:0000256" key="6">
    <source>
        <dbReference type="ARBA" id="ARBA00023136"/>
    </source>
</evidence>
<sequence>MRPHSKLASKGAGWFVLPYMVLFALFLIVPILWGVWMSFTNQSLAARHSEFVGLANYVEALTAPEMWQSLGNTVFFTVISTVPLIVVSFLLAYLVVAGLPGQWLWRLSFFTPYLLPVSVVTAMWGVMFANDFGFINGILQHLNVAQIGWLSDKHVAMWAIALTTVWWTVGFNFLLYLSALQNIPDQVYEAAQIDGAGPWRRLVSVTLPIVRPTTVMVILLQILASLKVFDQIFLLTAGGPDGATRSIIQYIYDVGFSGYRVGYASAVSYIFFAIVVGISLFQMVAVSHSRQEQK</sequence>
<accession>A0A2I1IM68</accession>
<protein>
    <submittedName>
        <fullName evidence="9">Sugar ABC transporter permease</fullName>
    </submittedName>
</protein>
<evidence type="ECO:0000256" key="2">
    <source>
        <dbReference type="ARBA" id="ARBA00022448"/>
    </source>
</evidence>
<keyword evidence="4 7" id="KW-0812">Transmembrane</keyword>
<evidence type="ECO:0000256" key="5">
    <source>
        <dbReference type="ARBA" id="ARBA00022989"/>
    </source>
</evidence>
<keyword evidence="2 7" id="KW-0813">Transport</keyword>
<dbReference type="STRING" id="33007.HMPREF3198_00130"/>
<name>A0A2I1IM68_9ACTO</name>
<comment type="similarity">
    <text evidence="7">Belongs to the binding-protein-dependent transport system permease family.</text>
</comment>
<evidence type="ECO:0000256" key="4">
    <source>
        <dbReference type="ARBA" id="ARBA00022692"/>
    </source>
</evidence>